<protein>
    <submittedName>
        <fullName evidence="2">DUF1189 family protein</fullName>
    </submittedName>
</protein>
<keyword evidence="3" id="KW-1185">Reference proteome</keyword>
<evidence type="ECO:0000313" key="2">
    <source>
        <dbReference type="EMBL" id="MFC4618005.1"/>
    </source>
</evidence>
<comment type="caution">
    <text evidence="2">The sequence shown here is derived from an EMBL/GenBank/DDBJ whole genome shotgun (WGS) entry which is preliminary data.</text>
</comment>
<name>A0ABV9GMW6_9BACL</name>
<dbReference type="EMBL" id="JBHSFW010000001">
    <property type="protein sequence ID" value="MFC4618005.1"/>
    <property type="molecule type" value="Genomic_DNA"/>
</dbReference>
<dbReference type="InterPro" id="IPR009574">
    <property type="entry name" value="DUF1189"/>
</dbReference>
<keyword evidence="1" id="KW-0812">Transmembrane</keyword>
<dbReference type="Proteomes" id="UP001596022">
    <property type="component" value="Unassembled WGS sequence"/>
</dbReference>
<evidence type="ECO:0000313" key="3">
    <source>
        <dbReference type="Proteomes" id="UP001596022"/>
    </source>
</evidence>
<keyword evidence="1" id="KW-0472">Membrane</keyword>
<organism evidence="2 3">
    <name type="scientific">Camelliibacillus cellulosilyticus</name>
    <dbReference type="NCBI Taxonomy" id="2174486"/>
    <lineage>
        <taxon>Bacteria</taxon>
        <taxon>Bacillati</taxon>
        <taxon>Bacillota</taxon>
        <taxon>Bacilli</taxon>
        <taxon>Bacillales</taxon>
        <taxon>Sporolactobacillaceae</taxon>
        <taxon>Camelliibacillus</taxon>
    </lineage>
</organism>
<feature type="transmembrane region" description="Helical" evidence="1">
    <location>
        <begin position="42"/>
        <end position="74"/>
    </location>
</feature>
<feature type="transmembrane region" description="Helical" evidence="1">
    <location>
        <begin position="86"/>
        <end position="109"/>
    </location>
</feature>
<reference evidence="3" key="1">
    <citation type="journal article" date="2019" name="Int. J. Syst. Evol. Microbiol.">
        <title>The Global Catalogue of Microorganisms (GCM) 10K type strain sequencing project: providing services to taxonomists for standard genome sequencing and annotation.</title>
        <authorList>
            <consortium name="The Broad Institute Genomics Platform"/>
            <consortium name="The Broad Institute Genome Sequencing Center for Infectious Disease"/>
            <person name="Wu L."/>
            <person name="Ma J."/>
        </authorList>
    </citation>
    <scope>NUCLEOTIDE SEQUENCE [LARGE SCALE GENOMIC DNA]</scope>
    <source>
        <strain evidence="3">CGMCC 1.16306</strain>
    </source>
</reference>
<evidence type="ECO:0000256" key="1">
    <source>
        <dbReference type="SAM" id="Phobius"/>
    </source>
</evidence>
<feature type="transmembrane region" description="Helical" evidence="1">
    <location>
        <begin position="115"/>
        <end position="134"/>
    </location>
</feature>
<dbReference type="Pfam" id="PF06691">
    <property type="entry name" value="DUF1189"/>
    <property type="match status" value="1"/>
</dbReference>
<dbReference type="RefSeq" id="WP_376845014.1">
    <property type="nucleotide sequence ID" value="NZ_JBHSFW010000001.1"/>
</dbReference>
<gene>
    <name evidence="2" type="ORF">ACFO4N_04595</name>
</gene>
<sequence>MFRFLKIGYNIFYGFFLTLLAAILFSPSIVRATVQTSEMLSFIFLPLMLILYYILLACVMFFFVSILAGIGMLIKTMLHKKLNYQQVWTITINALTWPTLLIAAASLLFPLPTAVIWIYLIGCLIMLANALQAIPKPKPRPLPTAKQPDKKPID</sequence>
<proteinExistence type="predicted"/>
<accession>A0ABV9GMW6</accession>
<keyword evidence="1" id="KW-1133">Transmembrane helix</keyword>